<organism evidence="2 3">
    <name type="scientific">Oryza sativa subsp. japonica</name>
    <name type="common">Rice</name>
    <dbReference type="NCBI Taxonomy" id="39947"/>
    <lineage>
        <taxon>Eukaryota</taxon>
        <taxon>Viridiplantae</taxon>
        <taxon>Streptophyta</taxon>
        <taxon>Embryophyta</taxon>
        <taxon>Tracheophyta</taxon>
        <taxon>Spermatophyta</taxon>
        <taxon>Magnoliopsida</taxon>
        <taxon>Liliopsida</taxon>
        <taxon>Poales</taxon>
        <taxon>Poaceae</taxon>
        <taxon>BOP clade</taxon>
        <taxon>Oryzoideae</taxon>
        <taxon>Oryzeae</taxon>
        <taxon>Oryzinae</taxon>
        <taxon>Oryza</taxon>
        <taxon>Oryza sativa</taxon>
    </lineage>
</organism>
<dbReference type="Proteomes" id="UP000059680">
    <property type="component" value="Chromosome 1"/>
</dbReference>
<reference evidence="3" key="1">
    <citation type="journal article" date="2005" name="Nature">
        <title>The map-based sequence of the rice genome.</title>
        <authorList>
            <consortium name="International rice genome sequencing project (IRGSP)"/>
            <person name="Matsumoto T."/>
            <person name="Wu J."/>
            <person name="Kanamori H."/>
            <person name="Katayose Y."/>
            <person name="Fujisawa M."/>
            <person name="Namiki N."/>
            <person name="Mizuno H."/>
            <person name="Yamamoto K."/>
            <person name="Antonio B.A."/>
            <person name="Baba T."/>
            <person name="Sakata K."/>
            <person name="Nagamura Y."/>
            <person name="Aoki H."/>
            <person name="Arikawa K."/>
            <person name="Arita K."/>
            <person name="Bito T."/>
            <person name="Chiden Y."/>
            <person name="Fujitsuka N."/>
            <person name="Fukunaka R."/>
            <person name="Hamada M."/>
            <person name="Harada C."/>
            <person name="Hayashi A."/>
            <person name="Hijishita S."/>
            <person name="Honda M."/>
            <person name="Hosokawa S."/>
            <person name="Ichikawa Y."/>
            <person name="Idonuma A."/>
            <person name="Iijima M."/>
            <person name="Ikeda M."/>
            <person name="Ikeno M."/>
            <person name="Ito K."/>
            <person name="Ito S."/>
            <person name="Ito T."/>
            <person name="Ito Y."/>
            <person name="Ito Y."/>
            <person name="Iwabuchi A."/>
            <person name="Kamiya K."/>
            <person name="Karasawa W."/>
            <person name="Kurita K."/>
            <person name="Katagiri S."/>
            <person name="Kikuta A."/>
            <person name="Kobayashi H."/>
            <person name="Kobayashi N."/>
            <person name="Machita K."/>
            <person name="Maehara T."/>
            <person name="Masukawa M."/>
            <person name="Mizubayashi T."/>
            <person name="Mukai Y."/>
            <person name="Nagasaki H."/>
            <person name="Nagata Y."/>
            <person name="Naito S."/>
            <person name="Nakashima M."/>
            <person name="Nakama Y."/>
            <person name="Nakamichi Y."/>
            <person name="Nakamura M."/>
            <person name="Meguro A."/>
            <person name="Negishi M."/>
            <person name="Ohta I."/>
            <person name="Ohta T."/>
            <person name="Okamoto M."/>
            <person name="Ono N."/>
            <person name="Saji S."/>
            <person name="Sakaguchi M."/>
            <person name="Sakai K."/>
            <person name="Shibata M."/>
            <person name="Shimokawa T."/>
            <person name="Song J."/>
            <person name="Takazaki Y."/>
            <person name="Terasawa K."/>
            <person name="Tsugane M."/>
            <person name="Tsuji K."/>
            <person name="Ueda S."/>
            <person name="Waki K."/>
            <person name="Yamagata H."/>
            <person name="Yamamoto M."/>
            <person name="Yamamoto S."/>
            <person name="Yamane H."/>
            <person name="Yoshiki S."/>
            <person name="Yoshihara R."/>
            <person name="Yukawa K."/>
            <person name="Zhong H."/>
            <person name="Yano M."/>
            <person name="Yuan Q."/>
            <person name="Ouyang S."/>
            <person name="Liu J."/>
            <person name="Jones K.M."/>
            <person name="Gansberger K."/>
            <person name="Moffat K."/>
            <person name="Hill J."/>
            <person name="Bera J."/>
            <person name="Fadrosh D."/>
            <person name="Jin S."/>
            <person name="Johri S."/>
            <person name="Kim M."/>
            <person name="Overton L."/>
            <person name="Reardon M."/>
            <person name="Tsitrin T."/>
            <person name="Vuong H."/>
            <person name="Weaver B."/>
            <person name="Ciecko A."/>
            <person name="Tallon L."/>
            <person name="Jackson J."/>
            <person name="Pai G."/>
            <person name="Aken S.V."/>
            <person name="Utterback T."/>
            <person name="Reidmuller S."/>
            <person name="Feldblyum T."/>
            <person name="Hsiao J."/>
            <person name="Zismann V."/>
            <person name="Iobst S."/>
            <person name="de Vazeille A.R."/>
            <person name="Buell C.R."/>
            <person name="Ying K."/>
            <person name="Li Y."/>
            <person name="Lu T."/>
            <person name="Huang Y."/>
            <person name="Zhao Q."/>
            <person name="Feng Q."/>
            <person name="Zhang L."/>
            <person name="Zhu J."/>
            <person name="Weng Q."/>
            <person name="Mu J."/>
            <person name="Lu Y."/>
            <person name="Fan D."/>
            <person name="Liu Y."/>
            <person name="Guan J."/>
            <person name="Zhang Y."/>
            <person name="Yu S."/>
            <person name="Liu X."/>
            <person name="Zhang Y."/>
            <person name="Hong G."/>
            <person name="Han B."/>
            <person name="Choisne N."/>
            <person name="Demange N."/>
            <person name="Orjeda G."/>
            <person name="Samain S."/>
            <person name="Cattolico L."/>
            <person name="Pelletier E."/>
            <person name="Couloux A."/>
            <person name="Segurens B."/>
            <person name="Wincker P."/>
            <person name="D'Hont A."/>
            <person name="Scarpelli C."/>
            <person name="Weissenbach J."/>
            <person name="Salanoubat M."/>
            <person name="Quetier F."/>
            <person name="Yu Y."/>
            <person name="Kim H.R."/>
            <person name="Rambo T."/>
            <person name="Currie J."/>
            <person name="Collura K."/>
            <person name="Luo M."/>
            <person name="Yang T."/>
            <person name="Ammiraju J.S.S."/>
            <person name="Engler F."/>
            <person name="Soderlund C."/>
            <person name="Wing R.A."/>
            <person name="Palmer L.E."/>
            <person name="de la Bastide M."/>
            <person name="Spiegel L."/>
            <person name="Nascimento L."/>
            <person name="Zutavern T."/>
            <person name="O'Shaughnessy A."/>
            <person name="Dike S."/>
            <person name="Dedhia N."/>
            <person name="Preston R."/>
            <person name="Balija V."/>
            <person name="McCombie W.R."/>
            <person name="Chow T."/>
            <person name="Chen H."/>
            <person name="Chung M."/>
            <person name="Chen C."/>
            <person name="Shaw J."/>
            <person name="Wu H."/>
            <person name="Hsiao K."/>
            <person name="Chao Y."/>
            <person name="Chu M."/>
            <person name="Cheng C."/>
            <person name="Hour A."/>
            <person name="Lee P."/>
            <person name="Lin S."/>
            <person name="Lin Y."/>
            <person name="Liou J."/>
            <person name="Liu S."/>
            <person name="Hsing Y."/>
            <person name="Raghuvanshi S."/>
            <person name="Mohanty A."/>
            <person name="Bharti A.K."/>
            <person name="Gaur A."/>
            <person name="Gupta V."/>
            <person name="Kumar D."/>
            <person name="Ravi V."/>
            <person name="Vij S."/>
            <person name="Kapur A."/>
            <person name="Khurana P."/>
            <person name="Khurana P."/>
            <person name="Khurana J.P."/>
            <person name="Tyagi A.K."/>
            <person name="Gaikwad K."/>
            <person name="Singh A."/>
            <person name="Dalal V."/>
            <person name="Srivastava S."/>
            <person name="Dixit A."/>
            <person name="Pal A.K."/>
            <person name="Ghazi I.A."/>
            <person name="Yadav M."/>
            <person name="Pandit A."/>
            <person name="Bhargava A."/>
            <person name="Sureshbabu K."/>
            <person name="Batra K."/>
            <person name="Sharma T.R."/>
            <person name="Mohapatra T."/>
            <person name="Singh N.K."/>
            <person name="Messing J."/>
            <person name="Nelson A.B."/>
            <person name="Fuks G."/>
            <person name="Kavchok S."/>
            <person name="Keizer G."/>
            <person name="Linton E."/>
            <person name="Llaca V."/>
            <person name="Song R."/>
            <person name="Tanyolac B."/>
            <person name="Young S."/>
            <person name="Ho-Il K."/>
            <person name="Hahn J.H."/>
            <person name="Sangsakoo G."/>
            <person name="Vanavichit A."/>
            <person name="de Mattos Luiz.A.T."/>
            <person name="Zimmer P.D."/>
            <person name="Malone G."/>
            <person name="Dellagostin O."/>
            <person name="de Oliveira A.C."/>
            <person name="Bevan M."/>
            <person name="Bancroft I."/>
            <person name="Minx P."/>
            <person name="Cordum H."/>
            <person name="Wilson R."/>
            <person name="Cheng Z."/>
            <person name="Jin W."/>
            <person name="Jiang J."/>
            <person name="Leong S.A."/>
            <person name="Iwama H."/>
            <person name="Gojobori T."/>
            <person name="Itoh T."/>
            <person name="Niimura Y."/>
            <person name="Fujii Y."/>
            <person name="Habara T."/>
            <person name="Sakai H."/>
            <person name="Sato Y."/>
            <person name="Wilson G."/>
            <person name="Kumar K."/>
            <person name="McCouch S."/>
            <person name="Juretic N."/>
            <person name="Hoen D."/>
            <person name="Wright S."/>
            <person name="Bruskiewich R."/>
            <person name="Bureau T."/>
            <person name="Miyao A."/>
            <person name="Hirochika H."/>
            <person name="Nishikawa T."/>
            <person name="Kadowaki K."/>
            <person name="Sugiura M."/>
            <person name="Burr B."/>
            <person name="Sasaki T."/>
        </authorList>
    </citation>
    <scope>NUCLEOTIDE SEQUENCE [LARGE SCALE GENOMIC DNA]</scope>
    <source>
        <strain evidence="3">cv. Nipponbare</strain>
    </source>
</reference>
<evidence type="ECO:0000313" key="2">
    <source>
        <dbReference type="EMBL" id="BAS75636.1"/>
    </source>
</evidence>
<gene>
    <name evidence="2" type="ordered locus">Os01g0888750</name>
    <name evidence="2" type="ORF">OSNPB_010888750</name>
</gene>
<dbReference type="EMBL" id="AP014957">
    <property type="protein sequence ID" value="BAS75636.1"/>
    <property type="molecule type" value="Genomic_DNA"/>
</dbReference>
<dbReference type="InParanoid" id="A0A0P0VBH5"/>
<reference evidence="2 3" key="3">
    <citation type="journal article" date="2013" name="Rice">
        <title>Improvement of the Oryza sativa Nipponbare reference genome using next generation sequence and optical map data.</title>
        <authorList>
            <person name="Kawahara Y."/>
            <person name="de la Bastide M."/>
            <person name="Hamilton J.P."/>
            <person name="Kanamori H."/>
            <person name="McCombie W.R."/>
            <person name="Ouyang S."/>
            <person name="Schwartz D.C."/>
            <person name="Tanaka T."/>
            <person name="Wu J."/>
            <person name="Zhou S."/>
            <person name="Childs K.L."/>
            <person name="Davidson R.M."/>
            <person name="Lin H."/>
            <person name="Quesada-Ocampo L."/>
            <person name="Vaillancourt B."/>
            <person name="Sakai H."/>
            <person name="Lee S.S."/>
            <person name="Kim J."/>
            <person name="Numa H."/>
            <person name="Itoh T."/>
            <person name="Buell C.R."/>
            <person name="Matsumoto T."/>
        </authorList>
    </citation>
    <scope>NUCLEOTIDE SEQUENCE [LARGE SCALE GENOMIC DNA]</scope>
    <source>
        <strain evidence="3">cv. Nipponbare</strain>
    </source>
</reference>
<feature type="region of interest" description="Disordered" evidence="1">
    <location>
        <begin position="37"/>
        <end position="61"/>
    </location>
</feature>
<keyword evidence="3" id="KW-1185">Reference proteome</keyword>
<reference evidence="2 3" key="2">
    <citation type="journal article" date="2013" name="Plant Cell Physiol.">
        <title>Rice Annotation Project Database (RAP-DB): an integrative and interactive database for rice genomics.</title>
        <authorList>
            <person name="Sakai H."/>
            <person name="Lee S.S."/>
            <person name="Tanaka T."/>
            <person name="Numa H."/>
            <person name="Kim J."/>
            <person name="Kawahara Y."/>
            <person name="Wakimoto H."/>
            <person name="Yang C.C."/>
            <person name="Iwamoto M."/>
            <person name="Abe T."/>
            <person name="Yamada Y."/>
            <person name="Muto A."/>
            <person name="Inokuchi H."/>
            <person name="Ikemura T."/>
            <person name="Matsumoto T."/>
            <person name="Sasaki T."/>
            <person name="Itoh T."/>
        </authorList>
    </citation>
    <scope>NUCLEOTIDE SEQUENCE [LARGE SCALE GENOMIC DNA]</scope>
    <source>
        <strain evidence="3">cv. Nipponbare</strain>
    </source>
</reference>
<sequence>MVPFPLYLYAFLEEIGLLRPCAAAIALFLCLFSCFAKASSSSPSGSSDESSSLSSLSCDSVGSLASPLLEGDGFIELFSPLQLVLVSYLGNGTIY</sequence>
<protein>
    <submittedName>
        <fullName evidence="2">Os01g0888750 protein</fullName>
    </submittedName>
</protein>
<accession>A0A0P0VBH5</accession>
<name>A0A0P0VBH5_ORYSJ</name>
<evidence type="ECO:0000256" key="1">
    <source>
        <dbReference type="SAM" id="MobiDB-lite"/>
    </source>
</evidence>
<dbReference type="PaxDb" id="39947-A0A0P0VBH5"/>
<dbReference type="Gramene" id="Os01t0888750-00">
    <property type="protein sequence ID" value="Os01t0888750-00"/>
    <property type="gene ID" value="Os01g0888750"/>
</dbReference>
<dbReference type="AlphaFoldDB" id="A0A0P0VBH5"/>
<evidence type="ECO:0000313" key="3">
    <source>
        <dbReference type="Proteomes" id="UP000059680"/>
    </source>
</evidence>
<proteinExistence type="predicted"/>